<gene>
    <name evidence="3" type="ORF">VT50_0201575</name>
</gene>
<evidence type="ECO:0000313" key="4">
    <source>
        <dbReference type="Proteomes" id="UP000033615"/>
    </source>
</evidence>
<dbReference type="Proteomes" id="UP000033615">
    <property type="component" value="Unassembled WGS sequence"/>
</dbReference>
<evidence type="ECO:0000256" key="2">
    <source>
        <dbReference type="SAM" id="Phobius"/>
    </source>
</evidence>
<protein>
    <submittedName>
        <fullName evidence="3">Uncharacterized protein</fullName>
    </submittedName>
</protein>
<feature type="region of interest" description="Disordered" evidence="1">
    <location>
        <begin position="1"/>
        <end position="48"/>
    </location>
</feature>
<name>A0A1V4DDD5_9ACTN</name>
<dbReference type="EMBL" id="LAKD02000001">
    <property type="protein sequence ID" value="OPF84726.1"/>
    <property type="molecule type" value="Genomic_DNA"/>
</dbReference>
<feature type="compositionally biased region" description="Basic and acidic residues" evidence="1">
    <location>
        <begin position="1"/>
        <end position="10"/>
    </location>
</feature>
<keyword evidence="4" id="KW-1185">Reference proteome</keyword>
<feature type="transmembrane region" description="Helical" evidence="2">
    <location>
        <begin position="176"/>
        <end position="197"/>
    </location>
</feature>
<sequence>MANTRGDHSSGDAYSSVSDHSARLPRSRSEPSPAVPSSRTAASSRAAADASPYATSEATRLLCAGAYLDDDFRDAVVDELYVHEERAVAPSLGIDAVRVLAHALRARRLEACWTAVLVSLWVLDFLLAQGFFYLFLISCALLLLAAWARGGAMGAFRADYPGADGVTLTRRRAAALLRVLGSLTLLSYVLSALTQALTDGQSEPGGLQSLVPGLATGADTTAAWFALVIPAAMAATVALHREHVARVLAGDLEPETFADPAADPAERFEGGRFQRVRALIRREQHSPVILYHDRHPFLGAGTAHDTWTLAVELRPREGGDPVPLDNRVILERIRPLVEKLRTPSAQATAPAQNTAPAQGTTPAQGSTPAQGTARPVVESRDRLRGLELDECVFLKVTGLRSRSFVPYGEADFARERAEAVEEGGEIRRHFLRIRVGAWREEVVTTVFVRVHTQGGMLMLEFAPHVLRPIRPDFRAVDRLSDSHRRGGLPGKVIWALGRTPTAAGRAVIHAVRSTAFLWRMYAGGYEAAIPDGPWASVRELGSDTGASLFQEMDVSRYLKSVEDRVANGVRRALDEAGWETGEFEQKVINVSGGGVFIESAEHSAFGFGDHNTISNTTGSNGAGGGHGDG</sequence>
<reference evidence="3" key="1">
    <citation type="submission" date="2016-12" db="EMBL/GenBank/DDBJ databases">
        <title>Genome sequence of Streptomyces antioxidans MUSC 164.</title>
        <authorList>
            <person name="Lee L.-H."/>
            <person name="Ser H.-L."/>
        </authorList>
    </citation>
    <scope>NUCLEOTIDE SEQUENCE [LARGE SCALE GENOMIC DNA]</scope>
    <source>
        <strain evidence="3">MUSC 164</strain>
    </source>
</reference>
<proteinExistence type="predicted"/>
<evidence type="ECO:0000313" key="3">
    <source>
        <dbReference type="EMBL" id="OPF84726.1"/>
    </source>
</evidence>
<dbReference type="OrthoDB" id="3078176at2"/>
<feature type="region of interest" description="Disordered" evidence="1">
    <location>
        <begin position="341"/>
        <end position="377"/>
    </location>
</feature>
<evidence type="ECO:0000256" key="1">
    <source>
        <dbReference type="SAM" id="MobiDB-lite"/>
    </source>
</evidence>
<dbReference type="AlphaFoldDB" id="A0A1V4DDD5"/>
<feature type="compositionally biased region" description="Low complexity" evidence="1">
    <location>
        <begin position="31"/>
        <end position="48"/>
    </location>
</feature>
<feature type="transmembrane region" description="Helical" evidence="2">
    <location>
        <begin position="134"/>
        <end position="156"/>
    </location>
</feature>
<comment type="caution">
    <text evidence="3">The sequence shown here is derived from an EMBL/GenBank/DDBJ whole genome shotgun (WGS) entry which is preliminary data.</text>
</comment>
<feature type="compositionally biased region" description="Low complexity" evidence="1">
    <location>
        <begin position="342"/>
        <end position="364"/>
    </location>
</feature>
<keyword evidence="2" id="KW-0472">Membrane</keyword>
<keyword evidence="2" id="KW-1133">Transmembrane helix</keyword>
<keyword evidence="2" id="KW-0812">Transmembrane</keyword>
<accession>A0A1V4DDD5</accession>
<organism evidence="3 4">
    <name type="scientific">Streptomyces antioxidans</name>
    <dbReference type="NCBI Taxonomy" id="1507734"/>
    <lineage>
        <taxon>Bacteria</taxon>
        <taxon>Bacillati</taxon>
        <taxon>Actinomycetota</taxon>
        <taxon>Actinomycetes</taxon>
        <taxon>Kitasatosporales</taxon>
        <taxon>Streptomycetaceae</taxon>
        <taxon>Streptomyces</taxon>
    </lineage>
</organism>